<dbReference type="AlphaFoldDB" id="A0A7Y9E2Y9"/>
<dbReference type="PANTHER" id="PTHR30086:SF20">
    <property type="entry name" value="ARGININE EXPORTER PROTEIN ARGO-RELATED"/>
    <property type="match status" value="1"/>
</dbReference>
<protein>
    <submittedName>
        <fullName evidence="7">L-lysine exporter family protein LysE/ArgO</fullName>
    </submittedName>
</protein>
<keyword evidence="5 6" id="KW-0472">Membrane</keyword>
<dbReference type="GO" id="GO:0005886">
    <property type="term" value="C:plasma membrane"/>
    <property type="evidence" value="ECO:0007669"/>
    <property type="project" value="UniProtKB-SubCell"/>
</dbReference>
<dbReference type="EMBL" id="JACCBG010000001">
    <property type="protein sequence ID" value="NYD40256.1"/>
    <property type="molecule type" value="Genomic_DNA"/>
</dbReference>
<evidence type="ECO:0000313" key="7">
    <source>
        <dbReference type="EMBL" id="NYD40256.1"/>
    </source>
</evidence>
<feature type="transmembrane region" description="Helical" evidence="6">
    <location>
        <begin position="6"/>
        <end position="26"/>
    </location>
</feature>
<dbReference type="GO" id="GO:0015171">
    <property type="term" value="F:amino acid transmembrane transporter activity"/>
    <property type="evidence" value="ECO:0007669"/>
    <property type="project" value="TreeGrafter"/>
</dbReference>
<comment type="subcellular location">
    <subcellularLocation>
        <location evidence="1">Cell membrane</location>
        <topology evidence="1">Multi-pass membrane protein</topology>
    </subcellularLocation>
</comment>
<feature type="transmembrane region" description="Helical" evidence="6">
    <location>
        <begin position="178"/>
        <end position="199"/>
    </location>
</feature>
<dbReference type="Proteomes" id="UP000535511">
    <property type="component" value="Unassembled WGS sequence"/>
</dbReference>
<name>A0A7Y9E2Y9_9ACTN</name>
<gene>
    <name evidence="7" type="ORF">BJZ21_000339</name>
</gene>
<feature type="transmembrane region" description="Helical" evidence="6">
    <location>
        <begin position="145"/>
        <end position="166"/>
    </location>
</feature>
<keyword evidence="3 6" id="KW-0812">Transmembrane</keyword>
<evidence type="ECO:0000256" key="5">
    <source>
        <dbReference type="ARBA" id="ARBA00023136"/>
    </source>
</evidence>
<sequence length="200" mass="20638">MLDASLAGLLTGLSLIVAIGAQNAYVLRQGLAREHVGAVVTICTASDVVLILAGVAGIGSVVEAAPAALTVVRWLGAAFLGWYGVGSLLRARRTESLRASSGGVTSLRAATGRTVALTWLNPHVYLDTVLLLGTVANHEGDAGRWWFALGACVASTAWFTGLGYGARLLAPLLARPGAWRVLDTLIGVVMLVIAVRLALG</sequence>
<keyword evidence="4 6" id="KW-1133">Transmembrane helix</keyword>
<keyword evidence="2" id="KW-1003">Cell membrane</keyword>
<evidence type="ECO:0000256" key="2">
    <source>
        <dbReference type="ARBA" id="ARBA00022475"/>
    </source>
</evidence>
<evidence type="ECO:0000256" key="6">
    <source>
        <dbReference type="SAM" id="Phobius"/>
    </source>
</evidence>
<proteinExistence type="predicted"/>
<evidence type="ECO:0000256" key="4">
    <source>
        <dbReference type="ARBA" id="ARBA00022989"/>
    </source>
</evidence>
<dbReference type="Pfam" id="PF01810">
    <property type="entry name" value="LysE"/>
    <property type="match status" value="1"/>
</dbReference>
<accession>A0A7Y9E2Y9</accession>
<keyword evidence="8" id="KW-1185">Reference proteome</keyword>
<organism evidence="7 8">
    <name type="scientific">Nocardioides panaciterrulae</name>
    <dbReference type="NCBI Taxonomy" id="661492"/>
    <lineage>
        <taxon>Bacteria</taxon>
        <taxon>Bacillati</taxon>
        <taxon>Actinomycetota</taxon>
        <taxon>Actinomycetes</taxon>
        <taxon>Propionibacteriales</taxon>
        <taxon>Nocardioidaceae</taxon>
        <taxon>Nocardioides</taxon>
    </lineage>
</organism>
<feature type="transmembrane region" description="Helical" evidence="6">
    <location>
        <begin position="38"/>
        <end position="59"/>
    </location>
</feature>
<feature type="transmembrane region" description="Helical" evidence="6">
    <location>
        <begin position="71"/>
        <end position="89"/>
    </location>
</feature>
<reference evidence="7 8" key="1">
    <citation type="submission" date="2020-07" db="EMBL/GenBank/DDBJ databases">
        <title>Sequencing the genomes of 1000 actinobacteria strains.</title>
        <authorList>
            <person name="Klenk H.-P."/>
        </authorList>
    </citation>
    <scope>NUCLEOTIDE SEQUENCE [LARGE SCALE GENOMIC DNA]</scope>
    <source>
        <strain evidence="7 8">DSM 21350</strain>
    </source>
</reference>
<dbReference type="RefSeq" id="WP_179662170.1">
    <property type="nucleotide sequence ID" value="NZ_JACCBG010000001.1"/>
</dbReference>
<evidence type="ECO:0000313" key="8">
    <source>
        <dbReference type="Proteomes" id="UP000535511"/>
    </source>
</evidence>
<dbReference type="InterPro" id="IPR001123">
    <property type="entry name" value="LeuE-type"/>
</dbReference>
<evidence type="ECO:0000256" key="1">
    <source>
        <dbReference type="ARBA" id="ARBA00004651"/>
    </source>
</evidence>
<dbReference type="PANTHER" id="PTHR30086">
    <property type="entry name" value="ARGININE EXPORTER PROTEIN ARGO"/>
    <property type="match status" value="1"/>
</dbReference>
<comment type="caution">
    <text evidence="7">The sequence shown here is derived from an EMBL/GenBank/DDBJ whole genome shotgun (WGS) entry which is preliminary data.</text>
</comment>
<evidence type="ECO:0000256" key="3">
    <source>
        <dbReference type="ARBA" id="ARBA00022692"/>
    </source>
</evidence>